<proteinExistence type="predicted"/>
<reference evidence="2" key="1">
    <citation type="submission" date="2022-08" db="UniProtKB">
        <authorList>
            <consortium name="EnsemblMetazoa"/>
        </authorList>
    </citation>
    <scope>IDENTIFICATION</scope>
    <source>
        <strain evidence="2">05x7-T-G4-1.051#20</strain>
    </source>
</reference>
<dbReference type="AlphaFoldDB" id="A0A8W8LEX8"/>
<organism evidence="2 3">
    <name type="scientific">Magallana gigas</name>
    <name type="common">Pacific oyster</name>
    <name type="synonym">Crassostrea gigas</name>
    <dbReference type="NCBI Taxonomy" id="29159"/>
    <lineage>
        <taxon>Eukaryota</taxon>
        <taxon>Metazoa</taxon>
        <taxon>Spiralia</taxon>
        <taxon>Lophotrochozoa</taxon>
        <taxon>Mollusca</taxon>
        <taxon>Bivalvia</taxon>
        <taxon>Autobranchia</taxon>
        <taxon>Pteriomorphia</taxon>
        <taxon>Ostreida</taxon>
        <taxon>Ostreoidea</taxon>
        <taxon>Ostreidae</taxon>
        <taxon>Magallana</taxon>
    </lineage>
</organism>
<feature type="chain" id="PRO_5042431574" evidence="1">
    <location>
        <begin position="20"/>
        <end position="80"/>
    </location>
</feature>
<dbReference type="EnsemblMetazoa" id="G27768.1">
    <property type="protein sequence ID" value="G27768.1:cds"/>
    <property type="gene ID" value="G27768"/>
</dbReference>
<sequence>IKTLTIIVLLGVLLMFCHGSPWVTEPIDFHHVSEEEAALARQRAERTRIAFARLRNRTRQASGRSDILILRQRLSDRNAV</sequence>
<dbReference type="Proteomes" id="UP000005408">
    <property type="component" value="Unassembled WGS sequence"/>
</dbReference>
<keyword evidence="1" id="KW-0732">Signal</keyword>
<keyword evidence="3" id="KW-1185">Reference proteome</keyword>
<protein>
    <submittedName>
        <fullName evidence="2">Uncharacterized protein</fullName>
    </submittedName>
</protein>
<evidence type="ECO:0000256" key="1">
    <source>
        <dbReference type="SAM" id="SignalP"/>
    </source>
</evidence>
<name>A0A8W8LEX8_MAGGI</name>
<evidence type="ECO:0000313" key="2">
    <source>
        <dbReference type="EnsemblMetazoa" id="G27768.2:cds"/>
    </source>
</evidence>
<accession>A0A8W8LEX8</accession>
<feature type="signal peptide" evidence="1">
    <location>
        <begin position="1"/>
        <end position="19"/>
    </location>
</feature>
<dbReference type="EnsemblMetazoa" id="G27768.2">
    <property type="protein sequence ID" value="G27768.2:cds"/>
    <property type="gene ID" value="G27768"/>
</dbReference>
<evidence type="ECO:0000313" key="3">
    <source>
        <dbReference type="Proteomes" id="UP000005408"/>
    </source>
</evidence>